<dbReference type="EMBL" id="AMZH03010332">
    <property type="protein sequence ID" value="RRT54950.1"/>
    <property type="molecule type" value="Genomic_DNA"/>
</dbReference>
<sequence length="100" mass="10370">MRVAVAALHVVGMGSPPCGRRCYPRVAPPWRAVPPYVSIAPAGAASLAGGNPGHGATPYGLAAGTGTTTPETEQDAHIIMATREPHEELQIKTRRHGAQP</sequence>
<organism evidence="1 2">
    <name type="scientific">Ensete ventricosum</name>
    <name type="common">Abyssinian banana</name>
    <name type="synonym">Musa ensete</name>
    <dbReference type="NCBI Taxonomy" id="4639"/>
    <lineage>
        <taxon>Eukaryota</taxon>
        <taxon>Viridiplantae</taxon>
        <taxon>Streptophyta</taxon>
        <taxon>Embryophyta</taxon>
        <taxon>Tracheophyta</taxon>
        <taxon>Spermatophyta</taxon>
        <taxon>Magnoliopsida</taxon>
        <taxon>Liliopsida</taxon>
        <taxon>Zingiberales</taxon>
        <taxon>Musaceae</taxon>
        <taxon>Ensete</taxon>
    </lineage>
</organism>
<accession>A0A426YT89</accession>
<comment type="caution">
    <text evidence="1">The sequence shown here is derived from an EMBL/GenBank/DDBJ whole genome shotgun (WGS) entry which is preliminary data.</text>
</comment>
<proteinExistence type="predicted"/>
<protein>
    <submittedName>
        <fullName evidence="1">Uncharacterized protein</fullName>
    </submittedName>
</protein>
<gene>
    <name evidence="1" type="ORF">B296_00032699</name>
</gene>
<evidence type="ECO:0000313" key="2">
    <source>
        <dbReference type="Proteomes" id="UP000287651"/>
    </source>
</evidence>
<reference evidence="1 2" key="1">
    <citation type="journal article" date="2014" name="Agronomy (Basel)">
        <title>A Draft Genome Sequence for Ensete ventricosum, the Drought-Tolerant Tree Against Hunger.</title>
        <authorList>
            <person name="Harrison J."/>
            <person name="Moore K.A."/>
            <person name="Paszkiewicz K."/>
            <person name="Jones T."/>
            <person name="Grant M."/>
            <person name="Ambacheew D."/>
            <person name="Muzemil S."/>
            <person name="Studholme D.J."/>
        </authorList>
    </citation>
    <scope>NUCLEOTIDE SEQUENCE [LARGE SCALE GENOMIC DNA]</scope>
</reference>
<evidence type="ECO:0000313" key="1">
    <source>
        <dbReference type="EMBL" id="RRT54950.1"/>
    </source>
</evidence>
<dbReference type="AlphaFoldDB" id="A0A426YT89"/>
<name>A0A426YT89_ENSVE</name>
<dbReference type="Proteomes" id="UP000287651">
    <property type="component" value="Unassembled WGS sequence"/>
</dbReference>